<reference evidence="2" key="1">
    <citation type="submission" date="2022-04" db="EMBL/GenBank/DDBJ databases">
        <title>Carnegiea gigantea Genome sequencing and assembly v2.</title>
        <authorList>
            <person name="Copetti D."/>
            <person name="Sanderson M.J."/>
            <person name="Burquez A."/>
            <person name="Wojciechowski M.F."/>
        </authorList>
    </citation>
    <scope>NUCLEOTIDE SEQUENCE</scope>
    <source>
        <strain evidence="2">SGP5-SGP5p</strain>
        <tissue evidence="2">Aerial part</tissue>
    </source>
</reference>
<evidence type="ECO:0000313" key="2">
    <source>
        <dbReference type="EMBL" id="KAJ8436751.1"/>
    </source>
</evidence>
<dbReference type="OrthoDB" id="1882251at2759"/>
<dbReference type="EMBL" id="JAKOGI010000331">
    <property type="protein sequence ID" value="KAJ8436751.1"/>
    <property type="molecule type" value="Genomic_DNA"/>
</dbReference>
<proteinExistence type="predicted"/>
<accession>A0A9Q1K3U2</accession>
<dbReference type="PANTHER" id="PTHR33527">
    <property type="entry name" value="OS07G0274300 PROTEIN"/>
    <property type="match status" value="1"/>
</dbReference>
<gene>
    <name evidence="2" type="ORF">Cgig2_009725</name>
</gene>
<dbReference type="PANTHER" id="PTHR33527:SF18">
    <property type="entry name" value="F13O11.17 PROTEIN"/>
    <property type="match status" value="1"/>
</dbReference>
<organism evidence="2 3">
    <name type="scientific">Carnegiea gigantea</name>
    <dbReference type="NCBI Taxonomy" id="171969"/>
    <lineage>
        <taxon>Eukaryota</taxon>
        <taxon>Viridiplantae</taxon>
        <taxon>Streptophyta</taxon>
        <taxon>Embryophyta</taxon>
        <taxon>Tracheophyta</taxon>
        <taxon>Spermatophyta</taxon>
        <taxon>Magnoliopsida</taxon>
        <taxon>eudicotyledons</taxon>
        <taxon>Gunneridae</taxon>
        <taxon>Pentapetalae</taxon>
        <taxon>Caryophyllales</taxon>
        <taxon>Cactineae</taxon>
        <taxon>Cactaceae</taxon>
        <taxon>Cactoideae</taxon>
        <taxon>Echinocereeae</taxon>
        <taxon>Carnegiea</taxon>
    </lineage>
</organism>
<feature type="compositionally biased region" description="Basic and acidic residues" evidence="1">
    <location>
        <begin position="310"/>
        <end position="324"/>
    </location>
</feature>
<evidence type="ECO:0000313" key="3">
    <source>
        <dbReference type="Proteomes" id="UP001153076"/>
    </source>
</evidence>
<keyword evidence="3" id="KW-1185">Reference proteome</keyword>
<sequence>MASITLAELHIFHAIDREVFSRLVITLKRQPAQSLLIMALVLWLEDAKNCDLVSKLAKVSDNLLDAVANEVGLCLNILKTKIPTTHGGSLHLMTRFMGTEITLKTISKLKYTAISGVKAFLKNICAWIFTDILLQVIPTPSDININISPLSIPGFPHPVFGSLEIFLLPLNFTLPVEGLWGWKLNFEAPIVDRTLFLTFSRGFPVSEDEAKAFFMKMCGDCIEHFEMEVVVKPKTQALYAQMVLRSVAYMDQIMTGKHIAKFRSNGKHIWARKFEKHIIYNTTPQCAASYALAEPTSARVRLNRSSAAEGSRRSKEMSNKIKEV</sequence>
<evidence type="ECO:0000256" key="1">
    <source>
        <dbReference type="SAM" id="MobiDB-lite"/>
    </source>
</evidence>
<dbReference type="Proteomes" id="UP001153076">
    <property type="component" value="Unassembled WGS sequence"/>
</dbReference>
<comment type="caution">
    <text evidence="2">The sequence shown here is derived from an EMBL/GenBank/DDBJ whole genome shotgun (WGS) entry which is preliminary data.</text>
</comment>
<feature type="region of interest" description="Disordered" evidence="1">
    <location>
        <begin position="302"/>
        <end position="324"/>
    </location>
</feature>
<protein>
    <submittedName>
        <fullName evidence="2">Uncharacterized protein</fullName>
    </submittedName>
</protein>
<dbReference type="AlphaFoldDB" id="A0A9Q1K3U2"/>
<name>A0A9Q1K3U2_9CARY</name>